<gene>
    <name evidence="8" type="ORF">F5X68DRAFT_270815</name>
</gene>
<dbReference type="GO" id="GO:0005634">
    <property type="term" value="C:nucleus"/>
    <property type="evidence" value="ECO:0007669"/>
    <property type="project" value="UniProtKB-SubCell"/>
</dbReference>
<dbReference type="InterPro" id="IPR011989">
    <property type="entry name" value="ARM-like"/>
</dbReference>
<comment type="function">
    <text evidence="6">tRNA nucleus export receptor which facilitates tRNA translocation across the nuclear pore complex. Involved in pre-tRNA splicing, probably by affecting the interaction of pre-tRNA with splicing endonuclease.</text>
</comment>
<keyword evidence="5" id="KW-0539">Nucleus</keyword>
<dbReference type="InterPro" id="IPR013598">
    <property type="entry name" value="Exportin-1/Importin-b-like"/>
</dbReference>
<sequence length="989" mass="108231">MDTRLPASAGEVLPLILALYEPSGPEAIKQVQETLHHVQKSSSAWGIARDLFSYEDDKVRFFAALTIIVKLNTESESLQEGDALELLANLLSWLRASLVNGAGPMVVRKLTSALVTFFLHFPSLWRHCVRDLCAALSCSDATGQPISGSTGLESLDLLDKHRLRVVLWFSSALVEEVGKIDSNTDTHTGIYEATISNLPDVSKIMSHCLALRDAADEDIRVLCEDCIKCYQAWIFFSQRVAPRADDVTGALRPLLAPTMAALQHDGLLEAAGELFVDILSNYSGFLQDSHYDTLFALLDSPWAESRYNELVRGDFDFESVLFGQVMLSLGDSRIQQLMEAVDDRSHRFLGRLRGLVNAQGFPIGDDKIFVPALEFWSTFVETLIDNMYSEETGTKSWVSSATSHALEAVAHAWHKIAFPPAEEFASWDSTDRVAFGDARKDVADLLQSTYTVMGPRLVSTFAGLVLERLASGLWLELEAAAFCLGSLADCVVGDVCDDSLRTVFSGQLFATLQQPTVPVPSRVRQTCIGLVERYAEYFERDAALLPGALRLLFSALSDHTLAGPSARVLLATEASAFIGQYRMLSVEHSLDGHAAEKVIGAIAAVIQAIPSEPERLHYLDQLLGFVRRDANNLFQTTTAAGGAALLAPADGSGVPASAEDLALKCLRSLISIARGFQVPADGPLDLDDQPLQTKAPPSQTLAVLQMEIMNMIQTLHSMFPTSGEVVEAVCTILRAGFSETEPGPFVFSPDVVARFFTKQNTTGPRVGLFVSAACSFVSSFIKSSGPETDMLRVTLLTWVIDLLGNLSDPDHDTELTQNGIEFVTRLVSKRPEILLQAPGHHAETFFLFALRTLDGREPLPKAAAADFWATYFALRSEDALTQSLLERSFTQLGPLLGRALTRNIGGSAARSELEKLCDPLKKLVSHHAKAKSWVEQGLFDPTFPAQHISDRDRTVFLKKVISLRGSRATNQVVREFWLAARGSKFAYAS</sequence>
<dbReference type="PANTHER" id="PTHR12363:SF33">
    <property type="entry name" value="IMPORTIN-13"/>
    <property type="match status" value="1"/>
</dbReference>
<evidence type="ECO:0000256" key="3">
    <source>
        <dbReference type="ARBA" id="ARBA00022448"/>
    </source>
</evidence>
<evidence type="ECO:0000256" key="6">
    <source>
        <dbReference type="ARBA" id="ARBA00025147"/>
    </source>
</evidence>
<evidence type="ECO:0000313" key="9">
    <source>
        <dbReference type="Proteomes" id="UP000770015"/>
    </source>
</evidence>
<dbReference type="SUPFAM" id="SSF48371">
    <property type="entry name" value="ARM repeat"/>
    <property type="match status" value="1"/>
</dbReference>
<feature type="domain" description="Exportin-1/Importin-beta-like" evidence="7">
    <location>
        <begin position="105"/>
        <end position="234"/>
    </location>
</feature>
<dbReference type="GO" id="GO:0005737">
    <property type="term" value="C:cytoplasm"/>
    <property type="evidence" value="ECO:0007669"/>
    <property type="project" value="TreeGrafter"/>
</dbReference>
<name>A0A9P8V1Q5_9PEZI</name>
<dbReference type="AlphaFoldDB" id="A0A9P8V1Q5"/>
<dbReference type="InterPro" id="IPR016024">
    <property type="entry name" value="ARM-type_fold"/>
</dbReference>
<dbReference type="OrthoDB" id="2016913at2759"/>
<keyword evidence="4" id="KW-0819">tRNA processing</keyword>
<comment type="similarity">
    <text evidence="2">Belongs to the importin beta family.</text>
</comment>
<dbReference type="Pfam" id="PF08389">
    <property type="entry name" value="Xpo1"/>
    <property type="match status" value="1"/>
</dbReference>
<dbReference type="PANTHER" id="PTHR12363">
    <property type="entry name" value="TRANSPORTIN 3 AND IMPORTIN 13"/>
    <property type="match status" value="1"/>
</dbReference>
<proteinExistence type="inferred from homology"/>
<protein>
    <submittedName>
        <fullName evidence="8">Armadillo-type protein</fullName>
    </submittedName>
</protein>
<keyword evidence="9" id="KW-1185">Reference proteome</keyword>
<dbReference type="Gene3D" id="1.25.10.10">
    <property type="entry name" value="Leucine-rich Repeat Variant"/>
    <property type="match status" value="1"/>
</dbReference>
<keyword evidence="3" id="KW-0813">Transport</keyword>
<accession>A0A9P8V1Q5</accession>
<evidence type="ECO:0000256" key="1">
    <source>
        <dbReference type="ARBA" id="ARBA00004123"/>
    </source>
</evidence>
<evidence type="ECO:0000313" key="8">
    <source>
        <dbReference type="EMBL" id="KAH6671633.1"/>
    </source>
</evidence>
<organism evidence="8 9">
    <name type="scientific">Plectosphaerella plurivora</name>
    <dbReference type="NCBI Taxonomy" id="936078"/>
    <lineage>
        <taxon>Eukaryota</taxon>
        <taxon>Fungi</taxon>
        <taxon>Dikarya</taxon>
        <taxon>Ascomycota</taxon>
        <taxon>Pezizomycotina</taxon>
        <taxon>Sordariomycetes</taxon>
        <taxon>Hypocreomycetidae</taxon>
        <taxon>Glomerellales</taxon>
        <taxon>Plectosphaerellaceae</taxon>
        <taxon>Plectosphaerella</taxon>
    </lineage>
</organism>
<evidence type="ECO:0000256" key="2">
    <source>
        <dbReference type="ARBA" id="ARBA00007991"/>
    </source>
</evidence>
<reference evidence="8" key="1">
    <citation type="journal article" date="2021" name="Nat. Commun.">
        <title>Genetic determinants of endophytism in the Arabidopsis root mycobiome.</title>
        <authorList>
            <person name="Mesny F."/>
            <person name="Miyauchi S."/>
            <person name="Thiergart T."/>
            <person name="Pickel B."/>
            <person name="Atanasova L."/>
            <person name="Karlsson M."/>
            <person name="Huettel B."/>
            <person name="Barry K.W."/>
            <person name="Haridas S."/>
            <person name="Chen C."/>
            <person name="Bauer D."/>
            <person name="Andreopoulos W."/>
            <person name="Pangilinan J."/>
            <person name="LaButti K."/>
            <person name="Riley R."/>
            <person name="Lipzen A."/>
            <person name="Clum A."/>
            <person name="Drula E."/>
            <person name="Henrissat B."/>
            <person name="Kohler A."/>
            <person name="Grigoriev I.V."/>
            <person name="Martin F.M."/>
            <person name="Hacquard S."/>
        </authorList>
    </citation>
    <scope>NUCLEOTIDE SEQUENCE</scope>
    <source>
        <strain evidence="8">MPI-SDFR-AT-0117</strain>
    </source>
</reference>
<dbReference type="InterPro" id="IPR051345">
    <property type="entry name" value="Importin_beta-like_NTR"/>
</dbReference>
<dbReference type="GO" id="GO:0006606">
    <property type="term" value="P:protein import into nucleus"/>
    <property type="evidence" value="ECO:0007669"/>
    <property type="project" value="TreeGrafter"/>
</dbReference>
<comment type="caution">
    <text evidence="8">The sequence shown here is derived from an EMBL/GenBank/DDBJ whole genome shotgun (WGS) entry which is preliminary data.</text>
</comment>
<comment type="subcellular location">
    <subcellularLocation>
        <location evidence="1">Nucleus</location>
    </subcellularLocation>
</comment>
<dbReference type="EMBL" id="JAGSXJ010000028">
    <property type="protein sequence ID" value="KAH6671633.1"/>
    <property type="molecule type" value="Genomic_DNA"/>
</dbReference>
<dbReference type="GO" id="GO:0008033">
    <property type="term" value="P:tRNA processing"/>
    <property type="evidence" value="ECO:0007669"/>
    <property type="project" value="UniProtKB-KW"/>
</dbReference>
<evidence type="ECO:0000256" key="5">
    <source>
        <dbReference type="ARBA" id="ARBA00023242"/>
    </source>
</evidence>
<dbReference type="Proteomes" id="UP000770015">
    <property type="component" value="Unassembled WGS sequence"/>
</dbReference>
<evidence type="ECO:0000256" key="4">
    <source>
        <dbReference type="ARBA" id="ARBA00022694"/>
    </source>
</evidence>
<evidence type="ECO:0000259" key="7">
    <source>
        <dbReference type="Pfam" id="PF08389"/>
    </source>
</evidence>